<name>A0A2P2Q6R0_RHIMU</name>
<evidence type="ECO:0000313" key="1">
    <source>
        <dbReference type="EMBL" id="MBX62668.1"/>
    </source>
</evidence>
<dbReference type="EMBL" id="GGEC01082184">
    <property type="protein sequence ID" value="MBX62668.1"/>
    <property type="molecule type" value="Transcribed_RNA"/>
</dbReference>
<proteinExistence type="predicted"/>
<dbReference type="AlphaFoldDB" id="A0A2P2Q6R0"/>
<protein>
    <submittedName>
        <fullName evidence="1">Uncharacterized protein</fullName>
    </submittedName>
</protein>
<accession>A0A2P2Q6R0</accession>
<organism evidence="1">
    <name type="scientific">Rhizophora mucronata</name>
    <name type="common">Asiatic mangrove</name>
    <dbReference type="NCBI Taxonomy" id="61149"/>
    <lineage>
        <taxon>Eukaryota</taxon>
        <taxon>Viridiplantae</taxon>
        <taxon>Streptophyta</taxon>
        <taxon>Embryophyta</taxon>
        <taxon>Tracheophyta</taxon>
        <taxon>Spermatophyta</taxon>
        <taxon>Magnoliopsida</taxon>
        <taxon>eudicotyledons</taxon>
        <taxon>Gunneridae</taxon>
        <taxon>Pentapetalae</taxon>
        <taxon>rosids</taxon>
        <taxon>fabids</taxon>
        <taxon>Malpighiales</taxon>
        <taxon>Rhizophoraceae</taxon>
        <taxon>Rhizophora</taxon>
    </lineage>
</organism>
<reference evidence="1" key="1">
    <citation type="submission" date="2018-02" db="EMBL/GenBank/DDBJ databases">
        <title>Rhizophora mucronata_Transcriptome.</title>
        <authorList>
            <person name="Meera S.P."/>
            <person name="Sreeshan A."/>
            <person name="Augustine A."/>
        </authorList>
    </citation>
    <scope>NUCLEOTIDE SEQUENCE</scope>
    <source>
        <tissue evidence="1">Leaf</tissue>
    </source>
</reference>
<sequence length="26" mass="3088">MVSPWEPIHLHNCHQLVPCQLCFAQR</sequence>